<dbReference type="Gene3D" id="3.60.21.10">
    <property type="match status" value="1"/>
</dbReference>
<proteinExistence type="inferred from homology"/>
<reference evidence="5" key="1">
    <citation type="submission" date="2018-06" db="EMBL/GenBank/DDBJ databases">
        <title>Description of Blautia argi sp. nov., a new anaerobic isolated from dog feces.</title>
        <authorList>
            <person name="Chang Y.-H."/>
            <person name="Paek J."/>
            <person name="Shin Y."/>
        </authorList>
    </citation>
    <scope>NUCLEOTIDE SEQUENCE [LARGE SCALE GENOMIC DNA]</scope>
    <source>
        <strain evidence="5">KCTC 15426</strain>
    </source>
</reference>
<evidence type="ECO:0000313" key="4">
    <source>
        <dbReference type="EMBL" id="AWY99022.1"/>
    </source>
</evidence>
<evidence type="ECO:0000259" key="3">
    <source>
        <dbReference type="Pfam" id="PF12850"/>
    </source>
</evidence>
<dbReference type="PANTHER" id="PTHR11124">
    <property type="entry name" value="VACUOLAR SORTING PROTEIN VPS29"/>
    <property type="match status" value="1"/>
</dbReference>
<dbReference type="AlphaFoldDB" id="A0A2Z4UDC2"/>
<dbReference type="RefSeq" id="WP_111920482.1">
    <property type="nucleotide sequence ID" value="NZ_CAUWHR010000054.1"/>
</dbReference>
<keyword evidence="5" id="KW-1185">Reference proteome</keyword>
<comment type="similarity">
    <text evidence="1 2">Belongs to the metallophosphoesterase superfamily. YfcE family.</text>
</comment>
<organism evidence="4 5">
    <name type="scientific">Blautia argi</name>
    <dbReference type="NCBI Taxonomy" id="1912897"/>
    <lineage>
        <taxon>Bacteria</taxon>
        <taxon>Bacillati</taxon>
        <taxon>Bacillota</taxon>
        <taxon>Clostridia</taxon>
        <taxon>Lachnospirales</taxon>
        <taxon>Lachnospiraceae</taxon>
        <taxon>Blautia</taxon>
    </lineage>
</organism>
<dbReference type="EC" id="3.1.4.-" evidence="2"/>
<dbReference type="Proteomes" id="UP000250003">
    <property type="component" value="Chromosome"/>
</dbReference>
<accession>A0A2Z4UDC2</accession>
<dbReference type="InterPro" id="IPR029052">
    <property type="entry name" value="Metallo-depent_PP-like"/>
</dbReference>
<keyword evidence="2" id="KW-0479">Metal-binding</keyword>
<name>A0A2Z4UDC2_9FIRM</name>
<dbReference type="SUPFAM" id="SSF56300">
    <property type="entry name" value="Metallo-dependent phosphatases"/>
    <property type="match status" value="1"/>
</dbReference>
<dbReference type="GO" id="GO:0046872">
    <property type="term" value="F:metal ion binding"/>
    <property type="evidence" value="ECO:0007669"/>
    <property type="project" value="UniProtKB-KW"/>
</dbReference>
<dbReference type="OrthoDB" id="9800565at2"/>
<feature type="domain" description="Calcineurin-like phosphoesterase" evidence="3">
    <location>
        <begin position="1"/>
        <end position="148"/>
    </location>
</feature>
<dbReference type="KEGG" id="blau:DQQ01_13800"/>
<evidence type="ECO:0000256" key="2">
    <source>
        <dbReference type="RuleBase" id="RU362039"/>
    </source>
</evidence>
<comment type="cofactor">
    <cofactor evidence="2">
        <name>a divalent metal cation</name>
        <dbReference type="ChEBI" id="CHEBI:60240"/>
    </cofactor>
</comment>
<dbReference type="GO" id="GO:0016787">
    <property type="term" value="F:hydrolase activity"/>
    <property type="evidence" value="ECO:0007669"/>
    <property type="project" value="UniProtKB-UniRule"/>
</dbReference>
<dbReference type="InterPro" id="IPR000979">
    <property type="entry name" value="Phosphodiesterase_MJ0936/Vps29"/>
</dbReference>
<protein>
    <recommendedName>
        <fullName evidence="2">Phosphoesterase</fullName>
        <ecNumber evidence="2">3.1.4.-</ecNumber>
    </recommendedName>
</protein>
<dbReference type="Pfam" id="PF12850">
    <property type="entry name" value="Metallophos_2"/>
    <property type="match status" value="1"/>
</dbReference>
<dbReference type="EMBL" id="CP030280">
    <property type="protein sequence ID" value="AWY99022.1"/>
    <property type="molecule type" value="Genomic_DNA"/>
</dbReference>
<dbReference type="InterPro" id="IPR024654">
    <property type="entry name" value="Calcineurin-like_PHP_lpxH"/>
</dbReference>
<dbReference type="NCBIfam" id="TIGR00040">
    <property type="entry name" value="yfcE"/>
    <property type="match status" value="1"/>
</dbReference>
<gene>
    <name evidence="4" type="ORF">DQQ01_13800</name>
</gene>
<evidence type="ECO:0000256" key="1">
    <source>
        <dbReference type="ARBA" id="ARBA00008950"/>
    </source>
</evidence>
<evidence type="ECO:0000313" key="5">
    <source>
        <dbReference type="Proteomes" id="UP000250003"/>
    </source>
</evidence>
<sequence length="159" mass="18234">MKILIVSDTHGHSSNLERVLETDGPFDHLIHLGDVEGQEDYIEVIAGCPVHMVAGNNDFFSDLPREEEFWIGEYHILITHGHYYGVSVGTDRLKEEALLRKIDIVMYGHTHRPDLEIEENLTVLNPGSLSYPRQLGRKPSFLIMEIDRQGKAHYTIHYL</sequence>